<dbReference type="GO" id="GO:0016829">
    <property type="term" value="F:lyase activity"/>
    <property type="evidence" value="ECO:0007669"/>
    <property type="project" value="UniProtKB-KW"/>
</dbReference>
<keyword evidence="2 4" id="KW-0663">Pyridoxal phosphate</keyword>
<evidence type="ECO:0000256" key="3">
    <source>
        <dbReference type="ARBA" id="ARBA00044507"/>
    </source>
</evidence>
<evidence type="ECO:0000256" key="2">
    <source>
        <dbReference type="ARBA" id="ARBA00022898"/>
    </source>
</evidence>
<evidence type="ECO:0000313" key="6">
    <source>
        <dbReference type="Proteomes" id="UP000215256"/>
    </source>
</evidence>
<dbReference type="InterPro" id="IPR018319">
    <property type="entry name" value="SelA-like"/>
</dbReference>
<dbReference type="InterPro" id="IPR015424">
    <property type="entry name" value="PyrdxlP-dep_Trfase"/>
</dbReference>
<reference evidence="5 6" key="1">
    <citation type="submission" date="2017-07" db="EMBL/GenBank/DDBJ databases">
        <title>Phylogenetic study on the rhizospheric bacterium Ochrobactrum sp. A44.</title>
        <authorList>
            <person name="Krzyzanowska D.M."/>
            <person name="Ossowicki A."/>
            <person name="Rajewska M."/>
            <person name="Maciag T."/>
            <person name="Kaczynski Z."/>
            <person name="Czerwicka M."/>
            <person name="Jafra S."/>
        </authorList>
    </citation>
    <scope>NUCLEOTIDE SEQUENCE [LARGE SCALE GENOMIC DNA]</scope>
    <source>
        <strain evidence="5 6">A44</strain>
        <plasmid evidence="5 6">unnamed1</plasmid>
    </source>
</reference>
<protein>
    <submittedName>
        <fullName evidence="5">Beta-eliminating lyase family protein</fullName>
    </submittedName>
</protein>
<gene>
    <name evidence="5" type="ORF">CES85_3220</name>
</gene>
<accession>A0A248UNU1</accession>
<dbReference type="SUPFAM" id="SSF53383">
    <property type="entry name" value="PLP-dependent transferases"/>
    <property type="match status" value="1"/>
</dbReference>
<dbReference type="RefSeq" id="WP_244923374.1">
    <property type="nucleotide sequence ID" value="NZ_CP022605.1"/>
</dbReference>
<name>A0A248UNU1_9HYPH</name>
<comment type="similarity">
    <text evidence="3">Belongs to the SelA family.</text>
</comment>
<dbReference type="InterPro" id="IPR015421">
    <property type="entry name" value="PyrdxlP-dep_Trfase_major"/>
</dbReference>
<proteinExistence type="inferred from homology"/>
<geneLocation type="plasmid" evidence="5 6">
    <name>unnamed1</name>
</geneLocation>
<dbReference type="PANTHER" id="PTHR32328">
    <property type="entry name" value="L-SERYL-TRNA(SEC) SELENIUM TRANSFERASE"/>
    <property type="match status" value="1"/>
</dbReference>
<dbReference type="PANTHER" id="PTHR32328:SF0">
    <property type="entry name" value="L-SERYL-TRNA(SEC) SELENIUM TRANSFERASE"/>
    <property type="match status" value="1"/>
</dbReference>
<dbReference type="EMBL" id="CP022605">
    <property type="protein sequence ID" value="ASV88296.1"/>
    <property type="molecule type" value="Genomic_DNA"/>
</dbReference>
<feature type="modified residue" description="N6-(pyridoxal phosphate)lysine" evidence="4">
    <location>
        <position position="224"/>
    </location>
</feature>
<keyword evidence="5" id="KW-0614">Plasmid</keyword>
<dbReference type="KEGG" id="och:CES85_3220"/>
<keyword evidence="5" id="KW-0456">Lyase</keyword>
<dbReference type="GO" id="GO:0004125">
    <property type="term" value="F:L-seryl-tRNA(Sec) selenium transferase activity"/>
    <property type="evidence" value="ECO:0007669"/>
    <property type="project" value="TreeGrafter"/>
</dbReference>
<dbReference type="Pfam" id="PF03841">
    <property type="entry name" value="SelA"/>
    <property type="match status" value="1"/>
</dbReference>
<comment type="cofactor">
    <cofactor evidence="1 4">
        <name>pyridoxal 5'-phosphate</name>
        <dbReference type="ChEBI" id="CHEBI:597326"/>
    </cofactor>
</comment>
<dbReference type="AlphaFoldDB" id="A0A248UNU1"/>
<dbReference type="Proteomes" id="UP000215256">
    <property type="component" value="Plasmid unnamed1"/>
</dbReference>
<evidence type="ECO:0000313" key="5">
    <source>
        <dbReference type="EMBL" id="ASV88296.1"/>
    </source>
</evidence>
<evidence type="ECO:0000256" key="1">
    <source>
        <dbReference type="ARBA" id="ARBA00001933"/>
    </source>
</evidence>
<evidence type="ECO:0000256" key="4">
    <source>
        <dbReference type="PIRSR" id="PIRSR618319-50"/>
    </source>
</evidence>
<dbReference type="Gene3D" id="3.40.640.10">
    <property type="entry name" value="Type I PLP-dependent aspartate aminotransferase-like (Major domain)"/>
    <property type="match status" value="1"/>
</dbReference>
<organism evidence="5 6">
    <name type="scientific">Ochrobactrum quorumnocens</name>
    <dbReference type="NCBI Taxonomy" id="271865"/>
    <lineage>
        <taxon>Bacteria</taxon>
        <taxon>Pseudomonadati</taxon>
        <taxon>Pseudomonadota</taxon>
        <taxon>Alphaproteobacteria</taxon>
        <taxon>Hyphomicrobiales</taxon>
        <taxon>Brucellaceae</taxon>
        <taxon>Brucella/Ochrobactrum group</taxon>
        <taxon>Ochrobactrum</taxon>
    </lineage>
</organism>
<sequence>MTELDLRNMRSNLPIRERLGLRPIINVSGTMTALGASIVVPEAIRAMQEIAPEFVEMDDLQRKASAIIARSTGGEAGFITACCASGMALAIAGAITGDDLLAVEALPDNGRLKKTEVIVQQGHLVSFGGNVEQLIRMSGGKVIQAGTVSSTHDYHIANAINEHTAAALYVISHHTVQYGMIPLPQFAEICRQRGIPVIVDAASEYDFKTFLEQGADIVIYSGHKFLGGPTSGIVTGRKDLVRSAYLQNRGIGRLMKVGKESIAGVMAALEAWEQRDHRTIRNTEREALELWRSKLNHINGVNSVIVPDPTDNPLDRLEISIKPESGFTAAGLARALAELDPPIVVRGHEVERGHFYLDPCNLHPGEAEIVAESISRLLENKARPDFAMMQVSKRTTSVLNWPD</sequence>